<protein>
    <submittedName>
        <fullName evidence="5">DUF4366 domain-containing protein</fullName>
    </submittedName>
</protein>
<accession>A0A0N4VZF2</accession>
<gene>
    <name evidence="3" type="ORF">HPLM_LOCUS2671</name>
</gene>
<evidence type="ECO:0000313" key="4">
    <source>
        <dbReference type="Proteomes" id="UP000268014"/>
    </source>
</evidence>
<feature type="chain" id="PRO_5043123285" evidence="2">
    <location>
        <begin position="18"/>
        <end position="120"/>
    </location>
</feature>
<sequence>MRVFLVIFSLAILQAVAEDGSQTQNEQKEEVPSPEKNIATEQPPLIDKGNVVNEEIVPEKPSGEMISYAELEQFAKAGRHFMVTVVAEDGKMSRDQLKKLPDISKEFAQFNDALKIYSVS</sequence>
<keyword evidence="4" id="KW-1185">Reference proteome</keyword>
<dbReference type="Proteomes" id="UP000268014">
    <property type="component" value="Unassembled WGS sequence"/>
</dbReference>
<name>A0A0N4VZF2_HAEPC</name>
<feature type="signal peptide" evidence="2">
    <location>
        <begin position="1"/>
        <end position="17"/>
    </location>
</feature>
<reference evidence="5" key="1">
    <citation type="submission" date="2017-02" db="UniProtKB">
        <authorList>
            <consortium name="WormBaseParasite"/>
        </authorList>
    </citation>
    <scope>IDENTIFICATION</scope>
</reference>
<keyword evidence="2" id="KW-0732">Signal</keyword>
<evidence type="ECO:0000313" key="3">
    <source>
        <dbReference type="EMBL" id="VDO16199.1"/>
    </source>
</evidence>
<organism evidence="5">
    <name type="scientific">Haemonchus placei</name>
    <name type="common">Barber's pole worm</name>
    <dbReference type="NCBI Taxonomy" id="6290"/>
    <lineage>
        <taxon>Eukaryota</taxon>
        <taxon>Metazoa</taxon>
        <taxon>Ecdysozoa</taxon>
        <taxon>Nematoda</taxon>
        <taxon>Chromadorea</taxon>
        <taxon>Rhabditida</taxon>
        <taxon>Rhabditina</taxon>
        <taxon>Rhabditomorpha</taxon>
        <taxon>Strongyloidea</taxon>
        <taxon>Trichostrongylidae</taxon>
        <taxon>Haemonchus</taxon>
    </lineage>
</organism>
<dbReference type="AlphaFoldDB" id="A0A0N4VZF2"/>
<reference evidence="3 4" key="2">
    <citation type="submission" date="2018-11" db="EMBL/GenBank/DDBJ databases">
        <authorList>
            <consortium name="Pathogen Informatics"/>
        </authorList>
    </citation>
    <scope>NUCLEOTIDE SEQUENCE [LARGE SCALE GENOMIC DNA]</scope>
    <source>
        <strain evidence="3 4">MHpl1</strain>
    </source>
</reference>
<feature type="region of interest" description="Disordered" evidence="1">
    <location>
        <begin position="19"/>
        <end position="44"/>
    </location>
</feature>
<evidence type="ECO:0000256" key="2">
    <source>
        <dbReference type="SAM" id="SignalP"/>
    </source>
</evidence>
<proteinExistence type="predicted"/>
<dbReference type="WBParaSite" id="HPLM_0000267401-mRNA-1">
    <property type="protein sequence ID" value="HPLM_0000267401-mRNA-1"/>
    <property type="gene ID" value="HPLM_0000267401"/>
</dbReference>
<evidence type="ECO:0000313" key="5">
    <source>
        <dbReference type="WBParaSite" id="HPLM_0000267401-mRNA-1"/>
    </source>
</evidence>
<evidence type="ECO:0000256" key="1">
    <source>
        <dbReference type="SAM" id="MobiDB-lite"/>
    </source>
</evidence>
<dbReference type="EMBL" id="UZAF01006177">
    <property type="protein sequence ID" value="VDO16199.1"/>
    <property type="molecule type" value="Genomic_DNA"/>
</dbReference>